<dbReference type="Pfam" id="PF00882">
    <property type="entry name" value="Zn_dep_PLPC"/>
    <property type="match status" value="1"/>
</dbReference>
<dbReference type="EMBL" id="CP034235">
    <property type="protein sequence ID" value="QGQ95438.1"/>
    <property type="molecule type" value="Genomic_DNA"/>
</dbReference>
<proteinExistence type="predicted"/>
<dbReference type="AlphaFoldDB" id="A0A6B8RJD9"/>
<organism evidence="2 3">
    <name type="scientific">Paenibacillus psychroresistens</name>
    <dbReference type="NCBI Taxonomy" id="1778678"/>
    <lineage>
        <taxon>Bacteria</taxon>
        <taxon>Bacillati</taxon>
        <taxon>Bacillota</taxon>
        <taxon>Bacilli</taxon>
        <taxon>Bacillales</taxon>
        <taxon>Paenibacillaceae</taxon>
        <taxon>Paenibacillus</taxon>
    </lineage>
</organism>
<dbReference type="RefSeq" id="WP_155700475.1">
    <property type="nucleotide sequence ID" value="NZ_CP034235.1"/>
</dbReference>
<evidence type="ECO:0000313" key="2">
    <source>
        <dbReference type="EMBL" id="QGQ95438.1"/>
    </source>
</evidence>
<accession>A0A6B8RJD9</accession>
<dbReference type="Proteomes" id="UP000426246">
    <property type="component" value="Chromosome"/>
</dbReference>
<sequence>MPNIWAHLIFGQEVLQELQLNHILEQPKLLNTFNLGCQGPDFLFYHNFWPWQRDKKMNKLGSAMHSTECGPNLVEMVHAVQGKRMDDPALVYVLGFLMHHVLDRNMHPYVFYRSGFKKWDHQHFEVAMDTLIVKRKLNLETWKTPVWKQVYIGDQMPVGTLPMLNRIAQQLYPELTSEVQETDWNKAYQDMIQAQKIFHDPSGIKRILTFNQIEPMVFKRILTHHDYLNEARKEWFHPALENQSYTSSVWDMWNPALTDGITVMRVALNFLQENKQQKEKDDQDLQAAIGNLSYETGLSCEEGLEIKYADPSFW</sequence>
<evidence type="ECO:0000313" key="3">
    <source>
        <dbReference type="Proteomes" id="UP000426246"/>
    </source>
</evidence>
<protein>
    <recommendedName>
        <fullName evidence="1">Phospholipase C/D domain-containing protein</fullName>
    </recommendedName>
</protein>
<dbReference type="OrthoDB" id="9810528at2"/>
<dbReference type="KEGG" id="ppsc:EHS13_11360"/>
<name>A0A6B8RJD9_9BACL</name>
<feature type="domain" description="Phospholipase C/D" evidence="1">
    <location>
        <begin position="7"/>
        <end position="144"/>
    </location>
</feature>
<evidence type="ECO:0000259" key="1">
    <source>
        <dbReference type="Pfam" id="PF00882"/>
    </source>
</evidence>
<gene>
    <name evidence="2" type="ORF">EHS13_11360</name>
</gene>
<dbReference type="InterPro" id="IPR029002">
    <property type="entry name" value="PLPC/GPLD1"/>
</dbReference>
<reference evidence="3" key="1">
    <citation type="submission" date="2018-11" db="EMBL/GenBank/DDBJ databases">
        <title>Complete genome sequence of Paenibacillus sp. ML311-T8.</title>
        <authorList>
            <person name="Nam Y.-D."/>
            <person name="Kang J."/>
            <person name="Chung W.-H."/>
            <person name="Park Y.S."/>
        </authorList>
    </citation>
    <scope>NUCLEOTIDE SEQUENCE [LARGE SCALE GENOMIC DNA]</scope>
    <source>
        <strain evidence="3">ML311-T8</strain>
    </source>
</reference>
<keyword evidence="3" id="KW-1185">Reference proteome</keyword>